<feature type="signal peptide" evidence="1">
    <location>
        <begin position="1"/>
        <end position="25"/>
    </location>
</feature>
<evidence type="ECO:0000313" key="3">
    <source>
        <dbReference type="Proteomes" id="UP000541810"/>
    </source>
</evidence>
<keyword evidence="3" id="KW-1185">Reference proteome</keyword>
<accession>A0A7X0LN55</accession>
<protein>
    <recommendedName>
        <fullName evidence="4">NPCBM-associated, NEW3 domain of alpha-galactosidase</fullName>
    </recommendedName>
</protein>
<dbReference type="Gene3D" id="2.60.120.260">
    <property type="entry name" value="Galactose-binding domain-like"/>
    <property type="match status" value="1"/>
</dbReference>
<name>A0A7X0LN55_9BACT</name>
<dbReference type="Proteomes" id="UP000541810">
    <property type="component" value="Unassembled WGS sequence"/>
</dbReference>
<sequence>MRDTLRISAWLSVCLLLLSGTSLHAQIDPLTPKRLVEKYDFEDMNDQGVKLGRGLALPPGWYAMGRSSQSSDPNFDRLPMHDRLSRRAGFPMHNVVRYSEVGDAASEDYSLHLGIDGGSAGAYLQIGALPAVPGSDYLISGKIRTAGLTHAAARMRAYFVDTAGKRIETSTRLTPRVRTAGEWSEVELILPGEFGEAAYVGLEVELVQPSADPRNPLGNHQIVLHDVTGHAWFDDIGVWQLPHVQLSTGSPVNVTRSNAGPFWDVSVRDLVGGKLTARVTVYDHNMNVVIQDRRPMGWGAPSKWRWSPDLPRYGWYLAELAVVEGSRTLRQRTNSPDGRTLTIGGMTEELSIDDTDEADPAAIAQAQVDADAGRVIARTYNAVLWLPPGTGAVGEDAERFALVAEGMSNAQLKLLPELANLAGLGSVILSAWSPETTLAGFDLRLNTLREAIGPIKNAGRRVELSFSPVPEELAHTRGVNTYLPAAVFGAPSDIWMPYVQPILVRHGQRVNTWQLGSAREPSAAYLPELGSTVARTYEAFRHWTPAPTMGVPWRIDQPFRPDIPEEHLSYAVQWPVGVTPDRLNDHIQQQQELGWASPSHNRRLHIKPAPADAVPHAARASDLALRMVHAWEQNEIGVAIPDLWARGLERRESLLPDPLLGVASNVANRLAGYRAIGRLNLGEERVGIIFERRALSEQEARAMPDARPGEGMLVAWNVKAPGSRSKLDMFLGDYPKVYDVWGNATPLALNENGEHTLELSDTPVFVTGIDAKLALFRSSFVLNDPFITSTQIPHVRTVRLTNPWPVTVSGKFIITGPESWTIKPHHHRFSIGPGRSIELPVALRFPINEVAGGKSLTVDMEFTADRKYIVKFATPMELGLQGVRFEASLALEDGAAPSTVDASVTCIITNTGDEPISLSVFAKLKGHARKERLIPRLDPGQAVIRQLRFVDAAPALSQSDIRLGVRETNGPAVLNQTVGVNDVE</sequence>
<feature type="chain" id="PRO_5030644086" description="NPCBM-associated, NEW3 domain of alpha-galactosidase" evidence="1">
    <location>
        <begin position="26"/>
        <end position="984"/>
    </location>
</feature>
<evidence type="ECO:0008006" key="4">
    <source>
        <dbReference type="Google" id="ProtNLM"/>
    </source>
</evidence>
<evidence type="ECO:0000256" key="1">
    <source>
        <dbReference type="SAM" id="SignalP"/>
    </source>
</evidence>
<keyword evidence="1" id="KW-0732">Signal</keyword>
<dbReference type="RefSeq" id="WP_184679124.1">
    <property type="nucleotide sequence ID" value="NZ_JACHGY010000001.1"/>
</dbReference>
<dbReference type="EMBL" id="JACHGY010000001">
    <property type="protein sequence ID" value="MBB6431673.1"/>
    <property type="molecule type" value="Genomic_DNA"/>
</dbReference>
<reference evidence="2 3" key="1">
    <citation type="submission" date="2020-08" db="EMBL/GenBank/DDBJ databases">
        <title>Genomic Encyclopedia of Type Strains, Phase IV (KMG-IV): sequencing the most valuable type-strain genomes for metagenomic binning, comparative biology and taxonomic classification.</title>
        <authorList>
            <person name="Goeker M."/>
        </authorList>
    </citation>
    <scope>NUCLEOTIDE SEQUENCE [LARGE SCALE GENOMIC DNA]</scope>
    <source>
        <strain evidence="2 3">DSM 103725</strain>
    </source>
</reference>
<proteinExistence type="predicted"/>
<organism evidence="2 3">
    <name type="scientific">Algisphaera agarilytica</name>
    <dbReference type="NCBI Taxonomy" id="1385975"/>
    <lineage>
        <taxon>Bacteria</taxon>
        <taxon>Pseudomonadati</taxon>
        <taxon>Planctomycetota</taxon>
        <taxon>Phycisphaerae</taxon>
        <taxon>Phycisphaerales</taxon>
        <taxon>Phycisphaeraceae</taxon>
        <taxon>Algisphaera</taxon>
    </lineage>
</organism>
<evidence type="ECO:0000313" key="2">
    <source>
        <dbReference type="EMBL" id="MBB6431673.1"/>
    </source>
</evidence>
<comment type="caution">
    <text evidence="2">The sequence shown here is derived from an EMBL/GenBank/DDBJ whole genome shotgun (WGS) entry which is preliminary data.</text>
</comment>
<gene>
    <name evidence="2" type="ORF">HNQ40_003479</name>
</gene>
<dbReference type="AlphaFoldDB" id="A0A7X0LN55"/>